<reference evidence="2 3" key="1">
    <citation type="journal article" date="2015" name="Fungal Genet. Biol.">
        <title>Evolution of novel wood decay mechanisms in Agaricales revealed by the genome sequences of Fistulina hepatica and Cylindrobasidium torrendii.</title>
        <authorList>
            <person name="Floudas D."/>
            <person name="Held B.W."/>
            <person name="Riley R."/>
            <person name="Nagy L.G."/>
            <person name="Koehler G."/>
            <person name="Ransdell A.S."/>
            <person name="Younus H."/>
            <person name="Chow J."/>
            <person name="Chiniquy J."/>
            <person name="Lipzen A."/>
            <person name="Tritt A."/>
            <person name="Sun H."/>
            <person name="Haridas S."/>
            <person name="LaButti K."/>
            <person name="Ohm R.A."/>
            <person name="Kues U."/>
            <person name="Blanchette R.A."/>
            <person name="Grigoriev I.V."/>
            <person name="Minto R.E."/>
            <person name="Hibbett D.S."/>
        </authorList>
    </citation>
    <scope>NUCLEOTIDE SEQUENCE [LARGE SCALE GENOMIC DNA]</scope>
    <source>
        <strain evidence="2 3">FP15055 ss-10</strain>
    </source>
</reference>
<name>A0A0D7BA25_9AGAR</name>
<dbReference type="Proteomes" id="UP000054007">
    <property type="component" value="Unassembled WGS sequence"/>
</dbReference>
<proteinExistence type="predicted"/>
<sequence length="345" mass="37105">MSILIRFAVPSSRIGGEPGGAHGGGPVTGDVVVGSVGAKDIATVGGVVDFVAEATPSVDGPGQQDGTQASALEHEEMDREREARGEGDVSLTVGAAESFGAEVTNAPVAGAVSDNARALPDGEKSLPPPPPAEQNTTAVSTRKAFWDKCRARAWSGLKYTAKLGEAASKGHFPEAIFAGIGFFITFAEEIGETNAHLEEAMQEIFCVLEDIDDALNNKHDYSQGTVNAVDVLVETLYVQREKMDKLKGDKHWREIIDKDARAADVQEATSTIKTAVQRLQYMILLGIDRTTTDLKHALAELLRTLQWPCIDEASFQNSGHTDCTPETRTSAIAQIRDWVYDLRPE</sequence>
<protein>
    <submittedName>
        <fullName evidence="2">Uncharacterized protein</fullName>
    </submittedName>
</protein>
<dbReference type="AlphaFoldDB" id="A0A0D7BA25"/>
<feature type="region of interest" description="Disordered" evidence="1">
    <location>
        <begin position="54"/>
        <end position="87"/>
    </location>
</feature>
<evidence type="ECO:0000256" key="1">
    <source>
        <dbReference type="SAM" id="MobiDB-lite"/>
    </source>
</evidence>
<evidence type="ECO:0000313" key="3">
    <source>
        <dbReference type="Proteomes" id="UP000054007"/>
    </source>
</evidence>
<feature type="non-terminal residue" evidence="2">
    <location>
        <position position="345"/>
    </location>
</feature>
<organism evidence="2 3">
    <name type="scientific">Cylindrobasidium torrendii FP15055 ss-10</name>
    <dbReference type="NCBI Taxonomy" id="1314674"/>
    <lineage>
        <taxon>Eukaryota</taxon>
        <taxon>Fungi</taxon>
        <taxon>Dikarya</taxon>
        <taxon>Basidiomycota</taxon>
        <taxon>Agaricomycotina</taxon>
        <taxon>Agaricomycetes</taxon>
        <taxon>Agaricomycetidae</taxon>
        <taxon>Agaricales</taxon>
        <taxon>Marasmiineae</taxon>
        <taxon>Physalacriaceae</taxon>
        <taxon>Cylindrobasidium</taxon>
    </lineage>
</organism>
<dbReference type="EMBL" id="KN880535">
    <property type="protein sequence ID" value="KIY67085.1"/>
    <property type="molecule type" value="Genomic_DNA"/>
</dbReference>
<accession>A0A0D7BA25</accession>
<gene>
    <name evidence="2" type="ORF">CYLTODRAFT_454780</name>
</gene>
<keyword evidence="3" id="KW-1185">Reference proteome</keyword>
<feature type="compositionally biased region" description="Basic and acidic residues" evidence="1">
    <location>
        <begin position="72"/>
        <end position="87"/>
    </location>
</feature>
<feature type="region of interest" description="Disordered" evidence="1">
    <location>
        <begin position="117"/>
        <end position="140"/>
    </location>
</feature>
<evidence type="ECO:0000313" key="2">
    <source>
        <dbReference type="EMBL" id="KIY67085.1"/>
    </source>
</evidence>
<dbReference type="STRING" id="1314674.A0A0D7BA25"/>